<keyword evidence="5" id="KW-1185">Reference proteome</keyword>
<keyword evidence="2" id="KW-0004">4Fe-4S</keyword>
<proteinExistence type="predicted"/>
<accession>A0ABW2GJJ1</accession>
<dbReference type="Proteomes" id="UP001596413">
    <property type="component" value="Unassembled WGS sequence"/>
</dbReference>
<gene>
    <name evidence="4" type="ORF">ACFQLX_19385</name>
</gene>
<evidence type="ECO:0000313" key="4">
    <source>
        <dbReference type="EMBL" id="MFC7220309.1"/>
    </source>
</evidence>
<sequence length="214" mass="23188">MDAGLKRELQERVRAGERLGREDGIALYGSDDLAWLGGLAHEVRRGKHGDAAYFGAGETGSAAGVEELRYGYGEEPGALVDGLLRLRELQERTGALQVVTPLCEAPGTPERAVTGAEVLKTFALARLLLDNVSHLRVSWTAHGAQTAQLVLQHGADDIDGTAGADGEQLTREDLVELIRDAGLRPVERDARYEVVREYEGPDPALRESPQPMRL</sequence>
<comment type="caution">
    <text evidence="4">The sequence shown here is derived from an EMBL/GenBank/DDBJ whole genome shotgun (WGS) entry which is preliminary data.</text>
</comment>
<keyword evidence="2" id="KW-0411">Iron-sulfur</keyword>
<dbReference type="Pfam" id="PF19288">
    <property type="entry name" value="CofH_C"/>
    <property type="match status" value="1"/>
</dbReference>
<comment type="cofactor">
    <cofactor evidence="1">
        <name>[4Fe-4S] cluster</name>
        <dbReference type="ChEBI" id="CHEBI:49883"/>
    </cofactor>
</comment>
<keyword evidence="2" id="KW-0479">Metal-binding</keyword>
<evidence type="ECO:0000256" key="1">
    <source>
        <dbReference type="ARBA" id="ARBA00001966"/>
    </source>
</evidence>
<dbReference type="PANTHER" id="PTHR43076">
    <property type="entry name" value="FO SYNTHASE (COFH)"/>
    <property type="match status" value="1"/>
</dbReference>
<dbReference type="InterPro" id="IPR045567">
    <property type="entry name" value="CofH/MnqC-like_C"/>
</dbReference>
<keyword evidence="2" id="KW-0408">Iron</keyword>
<name>A0ABW2GJJ1_9ACTN</name>
<dbReference type="SUPFAM" id="SSF102114">
    <property type="entry name" value="Radical SAM enzymes"/>
    <property type="match status" value="1"/>
</dbReference>
<feature type="domain" description="CofH/MqnC-like C-terminal" evidence="3">
    <location>
        <begin position="111"/>
        <end position="195"/>
    </location>
</feature>
<evidence type="ECO:0000259" key="3">
    <source>
        <dbReference type="Pfam" id="PF19288"/>
    </source>
</evidence>
<organism evidence="4 5">
    <name type="scientific">Streptomyces polyrhachis</name>
    <dbReference type="NCBI Taxonomy" id="1282885"/>
    <lineage>
        <taxon>Bacteria</taxon>
        <taxon>Bacillati</taxon>
        <taxon>Actinomycetota</taxon>
        <taxon>Actinomycetes</taxon>
        <taxon>Kitasatosporales</taxon>
        <taxon>Streptomycetaceae</taxon>
        <taxon>Streptomyces</taxon>
    </lineage>
</organism>
<dbReference type="PANTHER" id="PTHR43076:SF7">
    <property type="entry name" value="AMINODEOXYFUTALOSINE SYNTHASE"/>
    <property type="match status" value="1"/>
</dbReference>
<evidence type="ECO:0000313" key="5">
    <source>
        <dbReference type="Proteomes" id="UP001596413"/>
    </source>
</evidence>
<dbReference type="InterPro" id="IPR058240">
    <property type="entry name" value="rSAM_sf"/>
</dbReference>
<dbReference type="InterPro" id="IPR034405">
    <property type="entry name" value="F420"/>
</dbReference>
<dbReference type="RefSeq" id="WP_386416901.1">
    <property type="nucleotide sequence ID" value="NZ_JBHSZO010000032.1"/>
</dbReference>
<protein>
    <recommendedName>
        <fullName evidence="3">CofH/MqnC-like C-terminal domain-containing protein</fullName>
    </recommendedName>
</protein>
<dbReference type="Gene3D" id="3.20.20.70">
    <property type="entry name" value="Aldolase class I"/>
    <property type="match status" value="1"/>
</dbReference>
<dbReference type="InterPro" id="IPR013785">
    <property type="entry name" value="Aldolase_TIM"/>
</dbReference>
<dbReference type="EMBL" id="JBHSZO010000032">
    <property type="protein sequence ID" value="MFC7220309.1"/>
    <property type="molecule type" value="Genomic_DNA"/>
</dbReference>
<reference evidence="5" key="1">
    <citation type="journal article" date="2019" name="Int. J. Syst. Evol. Microbiol.">
        <title>The Global Catalogue of Microorganisms (GCM) 10K type strain sequencing project: providing services to taxonomists for standard genome sequencing and annotation.</title>
        <authorList>
            <consortium name="The Broad Institute Genomics Platform"/>
            <consortium name="The Broad Institute Genome Sequencing Center for Infectious Disease"/>
            <person name="Wu L."/>
            <person name="Ma J."/>
        </authorList>
    </citation>
    <scope>NUCLEOTIDE SEQUENCE [LARGE SCALE GENOMIC DNA]</scope>
    <source>
        <strain evidence="5">CGMCC 1.13681</strain>
    </source>
</reference>
<evidence type="ECO:0000256" key="2">
    <source>
        <dbReference type="ARBA" id="ARBA00022485"/>
    </source>
</evidence>